<dbReference type="Pfam" id="PF00645">
    <property type="entry name" value="zf-PARP"/>
    <property type="match status" value="1"/>
</dbReference>
<protein>
    <recommendedName>
        <fullName evidence="9">PARP-type domain-containing protein</fullName>
    </recommendedName>
</protein>
<evidence type="ECO:0000313" key="10">
    <source>
        <dbReference type="EMBL" id="KAK1124684.1"/>
    </source>
</evidence>
<keyword evidence="3" id="KW-0436">Ligase</keyword>
<evidence type="ECO:0000256" key="4">
    <source>
        <dbReference type="ARBA" id="ARBA00022723"/>
    </source>
</evidence>
<keyword evidence="6" id="KW-0862">Zinc</keyword>
<reference evidence="10" key="1">
    <citation type="submission" date="2021-10" db="EMBL/GenBank/DDBJ databases">
        <title>Melipona bicolor Genome sequencing and assembly.</title>
        <authorList>
            <person name="Araujo N.S."/>
            <person name="Arias M.C."/>
        </authorList>
    </citation>
    <scope>NUCLEOTIDE SEQUENCE</scope>
    <source>
        <strain evidence="10">USP_2M_L1-L4_2017</strain>
        <tissue evidence="10">Whole body</tissue>
    </source>
</reference>
<dbReference type="PROSITE" id="PS50064">
    <property type="entry name" value="ZF_PARP_2"/>
    <property type="match status" value="1"/>
</dbReference>
<evidence type="ECO:0000313" key="11">
    <source>
        <dbReference type="Proteomes" id="UP001177670"/>
    </source>
</evidence>
<dbReference type="EMBL" id="JAHYIQ010000017">
    <property type="protein sequence ID" value="KAK1124684.1"/>
    <property type="molecule type" value="Genomic_DNA"/>
</dbReference>
<dbReference type="AlphaFoldDB" id="A0AA40FSV9"/>
<dbReference type="Proteomes" id="UP001177670">
    <property type="component" value="Unassembled WGS sequence"/>
</dbReference>
<feature type="compositionally biased region" description="Basic residues" evidence="8">
    <location>
        <begin position="163"/>
        <end position="176"/>
    </location>
</feature>
<evidence type="ECO:0000259" key="9">
    <source>
        <dbReference type="PROSITE" id="PS50064"/>
    </source>
</evidence>
<feature type="domain" description="PARP-type" evidence="9">
    <location>
        <begin position="13"/>
        <end position="104"/>
    </location>
</feature>
<evidence type="ECO:0000256" key="3">
    <source>
        <dbReference type="ARBA" id="ARBA00022598"/>
    </source>
</evidence>
<dbReference type="InterPro" id="IPR050191">
    <property type="entry name" value="ATP-dep_DNA_ligase"/>
</dbReference>
<evidence type="ECO:0000256" key="8">
    <source>
        <dbReference type="SAM" id="MobiDB-lite"/>
    </source>
</evidence>
<gene>
    <name evidence="10" type="ORF">K0M31_006052</name>
</gene>
<dbReference type="GO" id="GO:0003910">
    <property type="term" value="F:DNA ligase (ATP) activity"/>
    <property type="evidence" value="ECO:0007669"/>
    <property type="project" value="TreeGrafter"/>
</dbReference>
<comment type="subcellular location">
    <subcellularLocation>
        <location evidence="1">Nucleus</location>
    </subcellularLocation>
</comment>
<dbReference type="PANTHER" id="PTHR45674:SF9">
    <property type="entry name" value="DNA LIGASE 3"/>
    <property type="match status" value="1"/>
</dbReference>
<dbReference type="GO" id="GO:0008270">
    <property type="term" value="F:zinc ion binding"/>
    <property type="evidence" value="ECO:0007669"/>
    <property type="project" value="UniProtKB-KW"/>
</dbReference>
<evidence type="ECO:0000256" key="5">
    <source>
        <dbReference type="ARBA" id="ARBA00022771"/>
    </source>
</evidence>
<dbReference type="SUPFAM" id="SSF57716">
    <property type="entry name" value="Glucocorticoid receptor-like (DNA-binding domain)"/>
    <property type="match status" value="1"/>
</dbReference>
<feature type="compositionally biased region" description="Basic and acidic residues" evidence="8">
    <location>
        <begin position="141"/>
        <end position="153"/>
    </location>
</feature>
<dbReference type="GO" id="GO:0006302">
    <property type="term" value="P:double-strand break repair"/>
    <property type="evidence" value="ECO:0007669"/>
    <property type="project" value="TreeGrafter"/>
</dbReference>
<dbReference type="GO" id="GO:0003677">
    <property type="term" value="F:DNA binding"/>
    <property type="evidence" value="ECO:0007669"/>
    <property type="project" value="InterPro"/>
</dbReference>
<proteinExistence type="inferred from homology"/>
<comment type="caution">
    <text evidence="10">The sequence shown here is derived from an EMBL/GenBank/DDBJ whole genome shotgun (WGS) entry which is preliminary data.</text>
</comment>
<dbReference type="InterPro" id="IPR001510">
    <property type="entry name" value="Znf_PARP"/>
</dbReference>
<dbReference type="PANTHER" id="PTHR45674">
    <property type="entry name" value="DNA LIGASE 1/3 FAMILY MEMBER"/>
    <property type="match status" value="1"/>
</dbReference>
<dbReference type="GO" id="GO:0006273">
    <property type="term" value="P:lagging strand elongation"/>
    <property type="evidence" value="ECO:0007669"/>
    <property type="project" value="TreeGrafter"/>
</dbReference>
<evidence type="ECO:0000256" key="1">
    <source>
        <dbReference type="ARBA" id="ARBA00004123"/>
    </source>
</evidence>
<sequence>MSDEERSEEEKPFAVERAKTGRAKCKKCKCPIERDAIRVAKLVANPFSDGKMKAWHHLSCLFEVFAKQRASTKRIEDPEEDVSGWSELCDEDKATILRKIEEFENSSPFKTPKTKPVANRSPSGSKKRKATDVAATTDDISPEKKPKKAEKSDSTSSDDASSSRKKTSEKRRKQKKTTRDDAFQEFQRVCQDIAKVDAYTDKTAVLRKMLVNGSEGGEFLDSLFVLLDFFPSRSQKQNHKVAVKTQASAKLND</sequence>
<keyword evidence="4" id="KW-0479">Metal-binding</keyword>
<comment type="similarity">
    <text evidence="2">Belongs to the ATP-dependent DNA ligase family.</text>
</comment>
<accession>A0AA40FSV9</accession>
<dbReference type="SMART" id="SM01336">
    <property type="entry name" value="zf-PARP"/>
    <property type="match status" value="1"/>
</dbReference>
<dbReference type="InterPro" id="IPR036957">
    <property type="entry name" value="Znf_PARP_sf"/>
</dbReference>
<name>A0AA40FSV9_9HYME</name>
<evidence type="ECO:0000256" key="7">
    <source>
        <dbReference type="ARBA" id="ARBA00023242"/>
    </source>
</evidence>
<evidence type="ECO:0000256" key="2">
    <source>
        <dbReference type="ARBA" id="ARBA00007572"/>
    </source>
</evidence>
<keyword evidence="7" id="KW-0539">Nucleus</keyword>
<dbReference type="GO" id="GO:0070421">
    <property type="term" value="C:DNA ligase III-XRCC1 complex"/>
    <property type="evidence" value="ECO:0007669"/>
    <property type="project" value="TreeGrafter"/>
</dbReference>
<feature type="region of interest" description="Disordered" evidence="8">
    <location>
        <begin position="101"/>
        <end position="181"/>
    </location>
</feature>
<evidence type="ECO:0000256" key="6">
    <source>
        <dbReference type="ARBA" id="ARBA00022833"/>
    </source>
</evidence>
<keyword evidence="5" id="KW-0863">Zinc-finger</keyword>
<keyword evidence="11" id="KW-1185">Reference proteome</keyword>
<dbReference type="Gene3D" id="3.30.1740.10">
    <property type="entry name" value="Zinc finger, PARP-type"/>
    <property type="match status" value="1"/>
</dbReference>
<organism evidence="10 11">
    <name type="scientific">Melipona bicolor</name>
    <dbReference type="NCBI Taxonomy" id="60889"/>
    <lineage>
        <taxon>Eukaryota</taxon>
        <taxon>Metazoa</taxon>
        <taxon>Ecdysozoa</taxon>
        <taxon>Arthropoda</taxon>
        <taxon>Hexapoda</taxon>
        <taxon>Insecta</taxon>
        <taxon>Pterygota</taxon>
        <taxon>Neoptera</taxon>
        <taxon>Endopterygota</taxon>
        <taxon>Hymenoptera</taxon>
        <taxon>Apocrita</taxon>
        <taxon>Aculeata</taxon>
        <taxon>Apoidea</taxon>
        <taxon>Anthophila</taxon>
        <taxon>Apidae</taxon>
        <taxon>Melipona</taxon>
    </lineage>
</organism>